<name>A0A6C0IWE0_9ZZZZ</name>
<sequence>MSDNETKYHQLKSKYDALVVRLHTLENASPVKGAGCSKSGSLYAHIVFNIVSKTISVADDRYLNTQEVSELAGSTSGHDLVCDWNKKRDIPIEIKKSKTPDWMQCVIHYDQKRMRWIGSKRCKIPIRAREYYERLLGDITLFDGDIPPFVTSKLSYEEWIKIKASTSIFDDCYVDIPSNVIRKLYKFKGCKYIQISDKGLYHLSKDVCDFGVPKFVCEQRLRIRIKVHSKKTCSLSVTISAQPKNITDLPLSPYSLDDPNRLPKCLRYIG</sequence>
<organism evidence="1">
    <name type="scientific">viral metagenome</name>
    <dbReference type="NCBI Taxonomy" id="1070528"/>
    <lineage>
        <taxon>unclassified sequences</taxon>
        <taxon>metagenomes</taxon>
        <taxon>organismal metagenomes</taxon>
    </lineage>
</organism>
<dbReference type="AlphaFoldDB" id="A0A6C0IWE0"/>
<evidence type="ECO:0000313" key="1">
    <source>
        <dbReference type="EMBL" id="QHT96850.1"/>
    </source>
</evidence>
<protein>
    <submittedName>
        <fullName evidence="1">Uncharacterized protein</fullName>
    </submittedName>
</protein>
<accession>A0A6C0IWE0</accession>
<dbReference type="EMBL" id="MN740268">
    <property type="protein sequence ID" value="QHT96850.1"/>
    <property type="molecule type" value="Genomic_DNA"/>
</dbReference>
<proteinExistence type="predicted"/>
<reference evidence="1" key="1">
    <citation type="journal article" date="2020" name="Nature">
        <title>Giant virus diversity and host interactions through global metagenomics.</title>
        <authorList>
            <person name="Schulz F."/>
            <person name="Roux S."/>
            <person name="Paez-Espino D."/>
            <person name="Jungbluth S."/>
            <person name="Walsh D.A."/>
            <person name="Denef V.J."/>
            <person name="McMahon K.D."/>
            <person name="Konstantinidis K.T."/>
            <person name="Eloe-Fadrosh E.A."/>
            <person name="Kyrpides N.C."/>
            <person name="Woyke T."/>
        </authorList>
    </citation>
    <scope>NUCLEOTIDE SEQUENCE</scope>
    <source>
        <strain evidence="1">GVMAG-M-3300024336-7</strain>
    </source>
</reference>